<dbReference type="Proteomes" id="UP000504606">
    <property type="component" value="Unplaced"/>
</dbReference>
<feature type="domain" description="SAYSvFN" evidence="3">
    <location>
        <begin position="104"/>
        <end position="172"/>
    </location>
</feature>
<dbReference type="PANTHER" id="PTHR13527:SF0">
    <property type="entry name" value="SAYSVFN DOMAIN-CONTAINING PROTEIN 1"/>
    <property type="match status" value="1"/>
</dbReference>
<dbReference type="GeneID" id="127748696"/>
<accession>A0A9C6WUN5</accession>
<proteinExistence type="predicted"/>
<keyword evidence="2" id="KW-0812">Transmembrane</keyword>
<dbReference type="PANTHER" id="PTHR13527">
    <property type="entry name" value="SAYSVFN DOMAIN-CONTAINING PROTEIN 1"/>
    <property type="match status" value="1"/>
</dbReference>
<protein>
    <submittedName>
        <fullName evidence="5">SAYSvFN domain-containing protein 1-like</fullName>
    </submittedName>
</protein>
<feature type="region of interest" description="Disordered" evidence="1">
    <location>
        <begin position="30"/>
        <end position="59"/>
    </location>
</feature>
<name>A0A9C6WUN5_FRAOC</name>
<sequence length="180" mass="19757">MEKKLQEYRARKRREAFLTSAKKSFASIMFGGSSASTPCSTPPSSPDRRGPIDGEDVLDSDDSTHHLLGPFGCDNIENGASDDEDDTGCASPPWLSITLYALYTLLWATLMGIAVQLEFGAVFFILSLLVLMWLNTRTKKKKPGEPSAYSVFNPNCEAIDGTIKPEQFEAELRYGTVAAH</sequence>
<evidence type="ECO:0000259" key="3">
    <source>
        <dbReference type="Pfam" id="PF10260"/>
    </source>
</evidence>
<feature type="transmembrane region" description="Helical" evidence="2">
    <location>
        <begin position="101"/>
        <end position="134"/>
    </location>
</feature>
<evidence type="ECO:0000313" key="4">
    <source>
        <dbReference type="Proteomes" id="UP000504606"/>
    </source>
</evidence>
<evidence type="ECO:0000256" key="1">
    <source>
        <dbReference type="SAM" id="MobiDB-lite"/>
    </source>
</evidence>
<reference evidence="5" key="1">
    <citation type="submission" date="2025-08" db="UniProtKB">
        <authorList>
            <consortium name="RefSeq"/>
        </authorList>
    </citation>
    <scope>IDENTIFICATION</scope>
    <source>
        <tissue evidence="5">Whole organism</tissue>
    </source>
</reference>
<dbReference type="KEGG" id="foc:127748696"/>
<dbReference type="AlphaFoldDB" id="A0A9C6WUN5"/>
<dbReference type="CTD" id="55776"/>
<dbReference type="InterPro" id="IPR019387">
    <property type="entry name" value="SAYSvFN_dom"/>
</dbReference>
<evidence type="ECO:0000313" key="5">
    <source>
        <dbReference type="RefSeq" id="XP_052121726.1"/>
    </source>
</evidence>
<keyword evidence="2" id="KW-0472">Membrane</keyword>
<gene>
    <name evidence="5" type="primary">LOC127748696</name>
</gene>
<dbReference type="RefSeq" id="XP_052121726.1">
    <property type="nucleotide sequence ID" value="XM_052265766.1"/>
</dbReference>
<dbReference type="Pfam" id="PF10260">
    <property type="entry name" value="SAYSvFN"/>
    <property type="match status" value="1"/>
</dbReference>
<organism evidence="4 5">
    <name type="scientific">Frankliniella occidentalis</name>
    <name type="common">Western flower thrips</name>
    <name type="synonym">Euthrips occidentalis</name>
    <dbReference type="NCBI Taxonomy" id="133901"/>
    <lineage>
        <taxon>Eukaryota</taxon>
        <taxon>Metazoa</taxon>
        <taxon>Ecdysozoa</taxon>
        <taxon>Arthropoda</taxon>
        <taxon>Hexapoda</taxon>
        <taxon>Insecta</taxon>
        <taxon>Pterygota</taxon>
        <taxon>Neoptera</taxon>
        <taxon>Paraneoptera</taxon>
        <taxon>Thysanoptera</taxon>
        <taxon>Terebrantia</taxon>
        <taxon>Thripoidea</taxon>
        <taxon>Thripidae</taxon>
        <taxon>Frankliniella</taxon>
    </lineage>
</organism>
<dbReference type="InterPro" id="IPR039159">
    <property type="entry name" value="SAYSD1"/>
</dbReference>
<keyword evidence="4" id="KW-1185">Reference proteome</keyword>
<dbReference type="OrthoDB" id="71310at2759"/>
<keyword evidence="2" id="KW-1133">Transmembrane helix</keyword>
<evidence type="ECO:0000256" key="2">
    <source>
        <dbReference type="SAM" id="Phobius"/>
    </source>
</evidence>